<evidence type="ECO:0000256" key="1">
    <source>
        <dbReference type="ARBA" id="ARBA00023125"/>
    </source>
</evidence>
<dbReference type="Gene3D" id="1.10.10.60">
    <property type="entry name" value="Homeodomain-like"/>
    <property type="match status" value="1"/>
</dbReference>
<keyword evidence="3 5" id="KW-0539">Nucleus</keyword>
<evidence type="ECO:0000256" key="6">
    <source>
        <dbReference type="SAM" id="MobiDB-lite"/>
    </source>
</evidence>
<feature type="domain" description="C2H2-type" evidence="8">
    <location>
        <begin position="534"/>
        <end position="557"/>
    </location>
</feature>
<dbReference type="SUPFAM" id="SSF46689">
    <property type="entry name" value="Homeodomain-like"/>
    <property type="match status" value="1"/>
</dbReference>
<dbReference type="PROSITE" id="PS00028">
    <property type="entry name" value="ZINC_FINGER_C2H2_1"/>
    <property type="match status" value="1"/>
</dbReference>
<feature type="region of interest" description="Disordered" evidence="6">
    <location>
        <begin position="691"/>
        <end position="730"/>
    </location>
</feature>
<dbReference type="GO" id="GO:0005634">
    <property type="term" value="C:nucleus"/>
    <property type="evidence" value="ECO:0007669"/>
    <property type="project" value="UniProtKB-SubCell"/>
</dbReference>
<dbReference type="Proteomes" id="UP000054821">
    <property type="component" value="Unassembled WGS sequence"/>
</dbReference>
<gene>
    <name evidence="9" type="ORF">TGAM01_v206566</name>
</gene>
<dbReference type="Pfam" id="PF05920">
    <property type="entry name" value="Homeobox_KN"/>
    <property type="match status" value="1"/>
</dbReference>
<dbReference type="CDD" id="cd00086">
    <property type="entry name" value="homeodomain"/>
    <property type="match status" value="1"/>
</dbReference>
<feature type="region of interest" description="Disordered" evidence="6">
    <location>
        <begin position="379"/>
        <end position="398"/>
    </location>
</feature>
<dbReference type="AlphaFoldDB" id="A0A2P4ZK22"/>
<proteinExistence type="predicted"/>
<comment type="caution">
    <text evidence="9">The sequence shown here is derived from an EMBL/GenBank/DDBJ whole genome shotgun (WGS) entry which is preliminary data.</text>
</comment>
<name>A0A2P4ZK22_9HYPO</name>
<organism evidence="9 10">
    <name type="scientific">Trichoderma gamsii</name>
    <dbReference type="NCBI Taxonomy" id="398673"/>
    <lineage>
        <taxon>Eukaryota</taxon>
        <taxon>Fungi</taxon>
        <taxon>Dikarya</taxon>
        <taxon>Ascomycota</taxon>
        <taxon>Pezizomycotina</taxon>
        <taxon>Sordariomycetes</taxon>
        <taxon>Hypocreomycetidae</taxon>
        <taxon>Hypocreales</taxon>
        <taxon>Hypocreaceae</taxon>
        <taxon>Trichoderma</taxon>
    </lineage>
</organism>
<dbReference type="GO" id="GO:0003677">
    <property type="term" value="F:DNA binding"/>
    <property type="evidence" value="ECO:0007669"/>
    <property type="project" value="UniProtKB-UniRule"/>
</dbReference>
<evidence type="ECO:0000313" key="9">
    <source>
        <dbReference type="EMBL" id="PON24636.1"/>
    </source>
</evidence>
<feature type="DNA-binding region" description="Homeobox" evidence="5">
    <location>
        <begin position="318"/>
        <end position="380"/>
    </location>
</feature>
<protein>
    <recommendedName>
        <fullName evidence="11">Homeobox and C2H2 transcription factor</fullName>
    </recommendedName>
</protein>
<evidence type="ECO:0000259" key="8">
    <source>
        <dbReference type="PROSITE" id="PS50157"/>
    </source>
</evidence>
<feature type="compositionally biased region" description="Polar residues" evidence="6">
    <location>
        <begin position="442"/>
        <end position="460"/>
    </location>
</feature>
<feature type="region of interest" description="Disordered" evidence="6">
    <location>
        <begin position="435"/>
        <end position="460"/>
    </location>
</feature>
<keyword evidence="4" id="KW-0863">Zinc-finger</keyword>
<dbReference type="InterPro" id="IPR008422">
    <property type="entry name" value="KN_HD"/>
</dbReference>
<keyword evidence="1 5" id="KW-0238">DNA-binding</keyword>
<evidence type="ECO:0008006" key="11">
    <source>
        <dbReference type="Google" id="ProtNLM"/>
    </source>
</evidence>
<feature type="region of interest" description="Disordered" evidence="6">
    <location>
        <begin position="62"/>
        <end position="90"/>
    </location>
</feature>
<dbReference type="SMART" id="SM00389">
    <property type="entry name" value="HOX"/>
    <property type="match status" value="1"/>
</dbReference>
<dbReference type="PROSITE" id="PS00027">
    <property type="entry name" value="HOMEOBOX_1"/>
    <property type="match status" value="1"/>
</dbReference>
<dbReference type="InterPro" id="IPR009057">
    <property type="entry name" value="Homeodomain-like_sf"/>
</dbReference>
<evidence type="ECO:0000256" key="3">
    <source>
        <dbReference type="ARBA" id="ARBA00023242"/>
    </source>
</evidence>
<evidence type="ECO:0000256" key="4">
    <source>
        <dbReference type="PROSITE-ProRule" id="PRU00042"/>
    </source>
</evidence>
<reference evidence="9 10" key="1">
    <citation type="journal article" date="2016" name="Genome Announc.">
        <title>Draft Whole-Genome Sequence of Trichoderma gamsii T6085, a Promising Biocontrol Agent of Fusarium Head Blight on Wheat.</title>
        <authorList>
            <person name="Baroncelli R."/>
            <person name="Zapparata A."/>
            <person name="Piaggeschi G."/>
            <person name="Sarrocco S."/>
            <person name="Vannacci G."/>
        </authorList>
    </citation>
    <scope>NUCLEOTIDE SEQUENCE [LARGE SCALE GENOMIC DNA]</scope>
    <source>
        <strain evidence="9 10">T6085</strain>
    </source>
</reference>
<dbReference type="GeneID" id="29981755"/>
<keyword evidence="10" id="KW-1185">Reference proteome</keyword>
<keyword evidence="2 5" id="KW-0371">Homeobox</keyword>
<evidence type="ECO:0000256" key="5">
    <source>
        <dbReference type="PROSITE-ProRule" id="PRU00108"/>
    </source>
</evidence>
<dbReference type="PROSITE" id="PS50157">
    <property type="entry name" value="ZINC_FINGER_C2H2_2"/>
    <property type="match status" value="1"/>
</dbReference>
<dbReference type="STRING" id="398673.A0A2P4ZK22"/>
<feature type="domain" description="Homeobox" evidence="7">
    <location>
        <begin position="316"/>
        <end position="379"/>
    </location>
</feature>
<dbReference type="PROSITE" id="PS50071">
    <property type="entry name" value="HOMEOBOX_2"/>
    <property type="match status" value="1"/>
</dbReference>
<dbReference type="InterPro" id="IPR001356">
    <property type="entry name" value="HD"/>
</dbReference>
<accession>A0A2P4ZK22</accession>
<keyword evidence="4" id="KW-0862">Zinc</keyword>
<evidence type="ECO:0000313" key="10">
    <source>
        <dbReference type="Proteomes" id="UP000054821"/>
    </source>
</evidence>
<comment type="subcellular location">
    <subcellularLocation>
        <location evidence="5">Nucleus</location>
    </subcellularLocation>
</comment>
<dbReference type="InterPro" id="IPR013087">
    <property type="entry name" value="Znf_C2H2_type"/>
</dbReference>
<dbReference type="InterPro" id="IPR050224">
    <property type="entry name" value="TALE_homeobox"/>
</dbReference>
<feature type="compositionally biased region" description="Low complexity" evidence="6">
    <location>
        <begin position="62"/>
        <end position="77"/>
    </location>
</feature>
<dbReference type="EMBL" id="JPDN02000022">
    <property type="protein sequence ID" value="PON24636.1"/>
    <property type="molecule type" value="Genomic_DNA"/>
</dbReference>
<dbReference type="RefSeq" id="XP_018664987.1">
    <property type="nucleotide sequence ID" value="XM_018801672.1"/>
</dbReference>
<dbReference type="GO" id="GO:0000981">
    <property type="term" value="F:DNA-binding transcription factor activity, RNA polymerase II-specific"/>
    <property type="evidence" value="ECO:0007669"/>
    <property type="project" value="InterPro"/>
</dbReference>
<dbReference type="InterPro" id="IPR017970">
    <property type="entry name" value="Homeobox_CS"/>
</dbReference>
<dbReference type="SMART" id="SM00355">
    <property type="entry name" value="ZnF_C2H2"/>
    <property type="match status" value="2"/>
</dbReference>
<sequence>MDPGVEDGVLVFAADEIGSRSNVGNLSQPMYVDDAFHQPHLQPHLQPQHQPHAAALPLQSDSEPLPFQHQHQLQLQQPHPPQASVQHPRQLQTAVSMDQFGPSFFAVSDPYAGSPYASPAGRGPGFPEYQYELGPAIGPGPGLLLGDGSSSPFDGTAPLQFAVEDTVNSVNDDFWGSGQQGADTHQLMQQTSQGDDIAKSLHINAIDEFFIKNGAHRPPVPCNYCRRLRLQCLILQTTSANPNPISSCSACVALYRDCSLAERGKREASAYETTLPVIGHLHGVNEEGDGATAIEGTRQWRIERAAGPVATRSSSIVSYKRNSTRSVKKTRVLRNWFATHQEHPYPSEDEKSVLAEQSGLSKTQVINWFANARRRHRLTAQSHQNNSTKVFLQGSPMPQTLLTGMSPMERWRHSPPNEEPVSAADIEKAISNSQLDGGDAYNYNSDGNYGTDGAPSSASSESAIFNHNNVVNGYEGSSNSGSSAFSFYHSDDAGIFSLSAQSSIHGGEGGDFIPLSATAVHTGAAAERSKALMFQCTFCLQGFKKKYDWVRHERSIHLPGLDSWICKVPVPKDQSYLVWRVNHGEPECIFCGQKSPSDEHIQSHEFQSCAERPVSERTFTRKDHLWQHLHKFHRCRKWEGWKPDLHLLQHRQDKFESVCGFCQLKTHSWDERVQHLTSHFRRGVTMSEWKASSEASMSSGGGGHGMNSGPITPLSDESDPSLPLFANTKI</sequence>
<keyword evidence="4" id="KW-0479">Metal-binding</keyword>
<evidence type="ECO:0000256" key="2">
    <source>
        <dbReference type="ARBA" id="ARBA00023155"/>
    </source>
</evidence>
<dbReference type="GO" id="GO:0008270">
    <property type="term" value="F:zinc ion binding"/>
    <property type="evidence" value="ECO:0007669"/>
    <property type="project" value="UniProtKB-KW"/>
</dbReference>
<dbReference type="PANTHER" id="PTHR11850">
    <property type="entry name" value="HOMEOBOX PROTEIN TRANSCRIPTION FACTORS"/>
    <property type="match status" value="1"/>
</dbReference>
<evidence type="ECO:0000259" key="7">
    <source>
        <dbReference type="PROSITE" id="PS50071"/>
    </source>
</evidence>